<dbReference type="Proteomes" id="UP000595895">
    <property type="component" value="Chromosome"/>
</dbReference>
<feature type="region of interest" description="Disordered" evidence="1">
    <location>
        <begin position="1"/>
        <end position="59"/>
    </location>
</feature>
<dbReference type="Pfam" id="PF11241">
    <property type="entry name" value="DUF3043"/>
    <property type="match status" value="1"/>
</dbReference>
<sequence>MVFRVARPAPYTHPVSWLKRDSSKGTEDTAAPAPEQAPVKGGRKGRPTPKRRDAEAARLRPVVPADRKAAKQAARAKRDEAWRRQQDALATGDERYYPLKDRGPVKRYMRDYIDARYSIGEIFVPASFLLLTFSLALSFVRQAAVANAVVLVAIYVVFLSSIIDAVVCSLRLRRRLEAKFGKDKVRAEGSVFWYSFMRCFNLRRWRSPKAMVARGEYPK</sequence>
<gene>
    <name evidence="3" type="ORF">JG540_04500</name>
</gene>
<dbReference type="EMBL" id="CP066802">
    <property type="protein sequence ID" value="QQM68331.1"/>
    <property type="molecule type" value="Genomic_DNA"/>
</dbReference>
<dbReference type="InterPro" id="IPR021403">
    <property type="entry name" value="DUF3043"/>
</dbReference>
<evidence type="ECO:0000313" key="3">
    <source>
        <dbReference type="EMBL" id="QQM68331.1"/>
    </source>
</evidence>
<keyword evidence="4" id="KW-1185">Reference proteome</keyword>
<reference evidence="3 4" key="1">
    <citation type="submission" date="2020-12" db="EMBL/GenBank/DDBJ databases">
        <authorList>
            <person name="Zhou J."/>
        </authorList>
    </citation>
    <scope>NUCLEOTIDE SEQUENCE [LARGE SCALE GENOMIC DNA]</scope>
    <source>
        <strain evidence="3 4">CCUG 61299</strain>
    </source>
</reference>
<accession>A0A7T7MB91</accession>
<feature type="transmembrane region" description="Helical" evidence="2">
    <location>
        <begin position="117"/>
        <end position="139"/>
    </location>
</feature>
<dbReference type="KEGG" id="awe:JG540_04500"/>
<keyword evidence="2" id="KW-0472">Membrane</keyword>
<evidence type="ECO:0000256" key="2">
    <source>
        <dbReference type="SAM" id="Phobius"/>
    </source>
</evidence>
<keyword evidence="2" id="KW-1133">Transmembrane helix</keyword>
<organism evidence="3 4">
    <name type="scientific">Actinomyces weissii</name>
    <dbReference type="NCBI Taxonomy" id="675090"/>
    <lineage>
        <taxon>Bacteria</taxon>
        <taxon>Bacillati</taxon>
        <taxon>Actinomycetota</taxon>
        <taxon>Actinomycetes</taxon>
        <taxon>Actinomycetales</taxon>
        <taxon>Actinomycetaceae</taxon>
        <taxon>Actinomyces</taxon>
    </lineage>
</organism>
<name>A0A7T7MB91_9ACTO</name>
<evidence type="ECO:0000256" key="1">
    <source>
        <dbReference type="SAM" id="MobiDB-lite"/>
    </source>
</evidence>
<evidence type="ECO:0000313" key="4">
    <source>
        <dbReference type="Proteomes" id="UP000595895"/>
    </source>
</evidence>
<keyword evidence="2" id="KW-0812">Transmembrane</keyword>
<feature type="transmembrane region" description="Helical" evidence="2">
    <location>
        <begin position="145"/>
        <end position="170"/>
    </location>
</feature>
<feature type="compositionally biased region" description="Basic and acidic residues" evidence="1">
    <location>
        <begin position="18"/>
        <end position="27"/>
    </location>
</feature>
<protein>
    <submittedName>
        <fullName evidence="3">DUF3043 domain-containing protein</fullName>
    </submittedName>
</protein>
<dbReference type="AlphaFoldDB" id="A0A7T7MB91"/>
<proteinExistence type="predicted"/>